<dbReference type="EMBL" id="QNRR01000009">
    <property type="protein sequence ID" value="RBP39580.1"/>
    <property type="molecule type" value="Genomic_DNA"/>
</dbReference>
<feature type="chain" id="PRO_5016602839" evidence="1">
    <location>
        <begin position="28"/>
        <end position="312"/>
    </location>
</feature>
<dbReference type="RefSeq" id="WP_113960482.1">
    <property type="nucleotide sequence ID" value="NZ_QNRR01000009.1"/>
</dbReference>
<keyword evidence="1" id="KW-0732">Signal</keyword>
<evidence type="ECO:0000313" key="2">
    <source>
        <dbReference type="EMBL" id="RBP39580.1"/>
    </source>
</evidence>
<evidence type="ECO:0000256" key="1">
    <source>
        <dbReference type="SAM" id="SignalP"/>
    </source>
</evidence>
<dbReference type="InterPro" id="IPR036514">
    <property type="entry name" value="SGNH_hydro_sf"/>
</dbReference>
<dbReference type="GO" id="GO:0016788">
    <property type="term" value="F:hydrolase activity, acting on ester bonds"/>
    <property type="evidence" value="ECO:0007669"/>
    <property type="project" value="UniProtKB-ARBA"/>
</dbReference>
<accession>A0A366HC82</accession>
<reference evidence="2 3" key="1">
    <citation type="submission" date="2018-06" db="EMBL/GenBank/DDBJ databases">
        <title>Genomic Encyclopedia of Type Strains, Phase IV (KMG-IV): sequencing the most valuable type-strain genomes for metagenomic binning, comparative biology and taxonomic classification.</title>
        <authorList>
            <person name="Goeker M."/>
        </authorList>
    </citation>
    <scope>NUCLEOTIDE SEQUENCE [LARGE SCALE GENOMIC DNA]</scope>
    <source>
        <strain evidence="2 3">DSM 25532</strain>
    </source>
</reference>
<feature type="signal peptide" evidence="1">
    <location>
        <begin position="1"/>
        <end position="27"/>
    </location>
</feature>
<comment type="caution">
    <text evidence="2">The sequence shown here is derived from an EMBL/GenBank/DDBJ whole genome shotgun (WGS) entry which is preliminary data.</text>
</comment>
<sequence length="312" mass="33707">MPTYLLPRFAALASAGALLLHAGMGHAEGIAKSSTTSGSAATATAVGQRVFVCAHSFMIYTAKLLPPMAQAAGIAHVNAGQQMIGGSKVIQHWELPDDKNRAKEALRSGNVDVITLSPHMLMPDPGITNFTKLGLEKNPKLRVLVQASWPARDGHPEKGFKNEERDALTLDGLNQMRIDHQTLWRSKLEDQVRSLNTAAGHDAVHIIPVSDAVFALREQVIKGTAPGIAKQSALFRDPLGHPLEVLATLVTYTHFAAIYQCSPEGLAVPEQLKNQPQAEELNRLLQKLAWEAVVNYPMSGVKQKAVSTTQKG</sequence>
<keyword evidence="3" id="KW-1185">Reference proteome</keyword>
<dbReference type="AlphaFoldDB" id="A0A366HC82"/>
<evidence type="ECO:0000313" key="3">
    <source>
        <dbReference type="Proteomes" id="UP000253426"/>
    </source>
</evidence>
<protein>
    <submittedName>
        <fullName evidence="2">Uncharacterized protein</fullName>
    </submittedName>
</protein>
<proteinExistence type="predicted"/>
<dbReference type="Proteomes" id="UP000253426">
    <property type="component" value="Unassembled WGS sequence"/>
</dbReference>
<dbReference type="OrthoDB" id="192271at2"/>
<name>A0A366HC82_9BACT</name>
<dbReference type="Gene3D" id="3.40.50.1110">
    <property type="entry name" value="SGNH hydrolase"/>
    <property type="match status" value="1"/>
</dbReference>
<gene>
    <name evidence="2" type="ORF">DES53_1097</name>
</gene>
<organism evidence="2 3">
    <name type="scientific">Roseimicrobium gellanilyticum</name>
    <dbReference type="NCBI Taxonomy" id="748857"/>
    <lineage>
        <taxon>Bacteria</taxon>
        <taxon>Pseudomonadati</taxon>
        <taxon>Verrucomicrobiota</taxon>
        <taxon>Verrucomicrobiia</taxon>
        <taxon>Verrucomicrobiales</taxon>
        <taxon>Verrucomicrobiaceae</taxon>
        <taxon>Roseimicrobium</taxon>
    </lineage>
</organism>